<feature type="region of interest" description="Disordered" evidence="1">
    <location>
        <begin position="15"/>
        <end position="47"/>
    </location>
</feature>
<sequence length="47" mass="5611">MLIIRRRNKGKPLFNLNPSNWRANQDPNRCMNINKRSPSQGDRKLDF</sequence>
<feature type="compositionally biased region" description="Polar residues" evidence="1">
    <location>
        <begin position="16"/>
        <end position="27"/>
    </location>
</feature>
<proteinExistence type="predicted"/>
<name>A0A9K3JCC2_HELAN</name>
<gene>
    <name evidence="2" type="ORF">HanXRQr2_Chr04g0191001</name>
</gene>
<keyword evidence="3" id="KW-1185">Reference proteome</keyword>
<evidence type="ECO:0000313" key="3">
    <source>
        <dbReference type="Proteomes" id="UP000215914"/>
    </source>
</evidence>
<accession>A0A9K3JCC2</accession>
<comment type="caution">
    <text evidence="2">The sequence shown here is derived from an EMBL/GenBank/DDBJ whole genome shotgun (WGS) entry which is preliminary data.</text>
</comment>
<dbReference type="EMBL" id="MNCJ02000319">
    <property type="protein sequence ID" value="KAF5812296.1"/>
    <property type="molecule type" value="Genomic_DNA"/>
</dbReference>
<protein>
    <submittedName>
        <fullName evidence="2">Uncharacterized protein</fullName>
    </submittedName>
</protein>
<reference evidence="2" key="1">
    <citation type="journal article" date="2017" name="Nature">
        <title>The sunflower genome provides insights into oil metabolism, flowering and Asterid evolution.</title>
        <authorList>
            <person name="Badouin H."/>
            <person name="Gouzy J."/>
            <person name="Grassa C.J."/>
            <person name="Murat F."/>
            <person name="Staton S.E."/>
            <person name="Cottret L."/>
            <person name="Lelandais-Briere C."/>
            <person name="Owens G.L."/>
            <person name="Carrere S."/>
            <person name="Mayjonade B."/>
            <person name="Legrand L."/>
            <person name="Gill N."/>
            <person name="Kane N.C."/>
            <person name="Bowers J.E."/>
            <person name="Hubner S."/>
            <person name="Bellec A."/>
            <person name="Berard A."/>
            <person name="Berges H."/>
            <person name="Blanchet N."/>
            <person name="Boniface M.C."/>
            <person name="Brunel D."/>
            <person name="Catrice O."/>
            <person name="Chaidir N."/>
            <person name="Claudel C."/>
            <person name="Donnadieu C."/>
            <person name="Faraut T."/>
            <person name="Fievet G."/>
            <person name="Helmstetter N."/>
            <person name="King M."/>
            <person name="Knapp S.J."/>
            <person name="Lai Z."/>
            <person name="Le Paslier M.C."/>
            <person name="Lippi Y."/>
            <person name="Lorenzon L."/>
            <person name="Mandel J.R."/>
            <person name="Marage G."/>
            <person name="Marchand G."/>
            <person name="Marquand E."/>
            <person name="Bret-Mestries E."/>
            <person name="Morien E."/>
            <person name="Nambeesan S."/>
            <person name="Nguyen T."/>
            <person name="Pegot-Espagnet P."/>
            <person name="Pouilly N."/>
            <person name="Raftis F."/>
            <person name="Sallet E."/>
            <person name="Schiex T."/>
            <person name="Thomas J."/>
            <person name="Vandecasteele C."/>
            <person name="Vares D."/>
            <person name="Vear F."/>
            <person name="Vautrin S."/>
            <person name="Crespi M."/>
            <person name="Mangin B."/>
            <person name="Burke J.M."/>
            <person name="Salse J."/>
            <person name="Munos S."/>
            <person name="Vincourt P."/>
            <person name="Rieseberg L.H."/>
            <person name="Langlade N.B."/>
        </authorList>
    </citation>
    <scope>NUCLEOTIDE SEQUENCE</scope>
    <source>
        <tissue evidence="2">Leaves</tissue>
    </source>
</reference>
<evidence type="ECO:0000256" key="1">
    <source>
        <dbReference type="SAM" id="MobiDB-lite"/>
    </source>
</evidence>
<organism evidence="2 3">
    <name type="scientific">Helianthus annuus</name>
    <name type="common">Common sunflower</name>
    <dbReference type="NCBI Taxonomy" id="4232"/>
    <lineage>
        <taxon>Eukaryota</taxon>
        <taxon>Viridiplantae</taxon>
        <taxon>Streptophyta</taxon>
        <taxon>Embryophyta</taxon>
        <taxon>Tracheophyta</taxon>
        <taxon>Spermatophyta</taxon>
        <taxon>Magnoliopsida</taxon>
        <taxon>eudicotyledons</taxon>
        <taxon>Gunneridae</taxon>
        <taxon>Pentapetalae</taxon>
        <taxon>asterids</taxon>
        <taxon>campanulids</taxon>
        <taxon>Asterales</taxon>
        <taxon>Asteraceae</taxon>
        <taxon>Asteroideae</taxon>
        <taxon>Heliantheae alliance</taxon>
        <taxon>Heliantheae</taxon>
        <taxon>Helianthus</taxon>
    </lineage>
</organism>
<evidence type="ECO:0000313" key="2">
    <source>
        <dbReference type="EMBL" id="KAF5812296.1"/>
    </source>
</evidence>
<dbReference type="Gramene" id="mRNA:HanXRQr2_Chr04g0191001">
    <property type="protein sequence ID" value="mRNA:HanXRQr2_Chr04g0191001"/>
    <property type="gene ID" value="HanXRQr2_Chr04g0191001"/>
</dbReference>
<dbReference type="AlphaFoldDB" id="A0A9K3JCC2"/>
<dbReference type="Proteomes" id="UP000215914">
    <property type="component" value="Unassembled WGS sequence"/>
</dbReference>
<reference evidence="2" key="2">
    <citation type="submission" date="2020-06" db="EMBL/GenBank/DDBJ databases">
        <title>Helianthus annuus Genome sequencing and assembly Release 2.</title>
        <authorList>
            <person name="Gouzy J."/>
            <person name="Langlade N."/>
            <person name="Munos S."/>
        </authorList>
    </citation>
    <scope>NUCLEOTIDE SEQUENCE</scope>
    <source>
        <tissue evidence="2">Leaves</tissue>
    </source>
</reference>